<dbReference type="Proteomes" id="UP000184278">
    <property type="component" value="Unassembled WGS sequence"/>
</dbReference>
<gene>
    <name evidence="8" type="ORF">SAMN02745229_03257</name>
</gene>
<accession>A0A1M6C2L6</accession>
<dbReference type="STRING" id="1121131.SAMN02745229_03257"/>
<dbReference type="SUPFAM" id="SSF52540">
    <property type="entry name" value="P-loop containing nucleoside triphosphate hydrolases"/>
    <property type="match status" value="2"/>
</dbReference>
<dbReference type="PROSITE" id="PS50901">
    <property type="entry name" value="FTSK"/>
    <property type="match status" value="2"/>
</dbReference>
<evidence type="ECO:0000256" key="3">
    <source>
        <dbReference type="ARBA" id="ARBA00022840"/>
    </source>
</evidence>
<feature type="transmembrane region" description="Helical" evidence="6">
    <location>
        <begin position="292"/>
        <end position="312"/>
    </location>
</feature>
<dbReference type="SMART" id="SM00382">
    <property type="entry name" value="AAA"/>
    <property type="match status" value="2"/>
</dbReference>
<keyword evidence="9" id="KW-1185">Reference proteome</keyword>
<dbReference type="EMBL" id="FQXK01000033">
    <property type="protein sequence ID" value="SHI55192.1"/>
    <property type="molecule type" value="Genomic_DNA"/>
</dbReference>
<feature type="binding site" evidence="4">
    <location>
        <begin position="702"/>
        <end position="709"/>
    </location>
    <ligand>
        <name>ATP</name>
        <dbReference type="ChEBI" id="CHEBI:30616"/>
    </ligand>
</feature>
<keyword evidence="6" id="KW-0812">Transmembrane</keyword>
<dbReference type="GO" id="GO:0003677">
    <property type="term" value="F:DNA binding"/>
    <property type="evidence" value="ECO:0007669"/>
    <property type="project" value="InterPro"/>
</dbReference>
<name>A0A1M6C2L6_BUTFI</name>
<evidence type="ECO:0000256" key="2">
    <source>
        <dbReference type="ARBA" id="ARBA00022741"/>
    </source>
</evidence>
<protein>
    <submittedName>
        <fullName evidence="8">DNA segregation ATPase FtsK/SpoIIIE, S-DNA-T family</fullName>
    </submittedName>
</protein>
<feature type="binding site" evidence="4">
    <location>
        <begin position="1031"/>
        <end position="1038"/>
    </location>
    <ligand>
        <name>ATP</name>
        <dbReference type="ChEBI" id="CHEBI:30616"/>
    </ligand>
</feature>
<dbReference type="Gene3D" id="3.40.50.300">
    <property type="entry name" value="P-loop containing nucleotide triphosphate hydrolases"/>
    <property type="match status" value="2"/>
</dbReference>
<dbReference type="CDD" id="cd01127">
    <property type="entry name" value="TrwB_TraG_TraD_VirD4"/>
    <property type="match status" value="1"/>
</dbReference>
<dbReference type="GO" id="GO:0005524">
    <property type="term" value="F:ATP binding"/>
    <property type="evidence" value="ECO:0007669"/>
    <property type="project" value="UniProtKB-UniRule"/>
</dbReference>
<dbReference type="NCBIfam" id="TIGR03928">
    <property type="entry name" value="T7_EssCb_Firm"/>
    <property type="match status" value="1"/>
</dbReference>
<evidence type="ECO:0000256" key="6">
    <source>
        <dbReference type="SAM" id="Phobius"/>
    </source>
</evidence>
<feature type="domain" description="FtsK" evidence="7">
    <location>
        <begin position="1015"/>
        <end position="1198"/>
    </location>
</feature>
<evidence type="ECO:0000313" key="8">
    <source>
        <dbReference type="EMBL" id="SHI55192.1"/>
    </source>
</evidence>
<dbReference type="CDD" id="cd01120">
    <property type="entry name" value="RecA-like_superfamily"/>
    <property type="match status" value="1"/>
</dbReference>
<dbReference type="OrthoDB" id="9807790at2"/>
<dbReference type="InterPro" id="IPR002543">
    <property type="entry name" value="FtsK_dom"/>
</dbReference>
<feature type="transmembrane region" description="Helical" evidence="6">
    <location>
        <begin position="264"/>
        <end position="286"/>
    </location>
</feature>
<keyword evidence="1" id="KW-0677">Repeat</keyword>
<organism evidence="8 9">
    <name type="scientific">Butyrivibrio fibrisolvens DSM 3071</name>
    <dbReference type="NCBI Taxonomy" id="1121131"/>
    <lineage>
        <taxon>Bacteria</taxon>
        <taxon>Bacillati</taxon>
        <taxon>Bacillota</taxon>
        <taxon>Clostridia</taxon>
        <taxon>Lachnospirales</taxon>
        <taxon>Lachnospiraceae</taxon>
        <taxon>Butyrivibrio</taxon>
    </lineage>
</organism>
<evidence type="ECO:0000259" key="7">
    <source>
        <dbReference type="PROSITE" id="PS50901"/>
    </source>
</evidence>
<dbReference type="InterPro" id="IPR003593">
    <property type="entry name" value="AAA+_ATPase"/>
</dbReference>
<evidence type="ECO:0000256" key="1">
    <source>
        <dbReference type="ARBA" id="ARBA00022737"/>
    </source>
</evidence>
<dbReference type="PANTHER" id="PTHR22683">
    <property type="entry name" value="SPORULATION PROTEIN RELATED"/>
    <property type="match status" value="1"/>
</dbReference>
<keyword evidence="6" id="KW-1133">Transmembrane helix</keyword>
<keyword evidence="6" id="KW-0472">Membrane</keyword>
<sequence>MNYSIIIYSNKFYKEIPLENKTSLSIGNTKECQLRFGKDRFFEKFRLDVLKQEDKYILTVSGNIDMSTDKTIKEKVHFLNVGDRIAVNYEDSGIAFLYVEFAYDFGIHSKDYNMKINVPRQGQFLMGSMSGCEIIINDPVIGKSYLSVTSVETERGCEYKLDISHAPFAVSVNGFPVRADNAIFTENSFLSVYGHDFYFRDGAWYVSDDGKVTTSFDCQHIKQSNNELQYPKFVRNFRLQYKVPSDKLEIKDPQEKGDKDDKELFWTILPMLSSLCIMVGLRSFVFKGGAKFALYMGAMMGVSIVMTIINFFRSKKKQHRKDVERYEKYEEYMDRKEKEVQEARQQEKEILTIMNPSVTEAVDRIRDFDAHLFEKDRDQDDFLNIRIGVGRVESQRQVTFKDRDYIELNDPLMEYPEKAHDKYQYIEENPVTVNLKEISGLGIVGNRQGLRNILYNLIIAISAQHFFNQVHMFLIIKQEDIADFNWTRWIPHMTDDESGIRYISYDEDTRKRLLQYLYSELSARKNDKNSNKVVRVHLIVFVYRSDEINGHPVTELAEDAKDLDCTFVFLDEYPEQIHYAINKVIFLKDGDNKGTLQDVESAEIVQEFKYPVLSLKQVSDAAIKLAPVYVEEINIDSSLPKNMSLFSLLKVMSAYDLDLDNRWSSSDITKSMAAPIGVTADGSVLSLDIHEKAHGPHGLVAGTTGSGKSELLQTFVLSLATLFHPYELSFVIIDFKGGGMANQFRDLPHLNGAITNIDGKQIDRSLKSIKAELMKRQRLFAQFDVNRIDDYIKLFKAGTAKVPLPHLILIVDEFAELKTDQPEFMKELISTARIGRSLGVHMILATQKPAGVVNDQIWSNSKFKLCLKVQDASDSKEVLKSPLAADIKEPGRAYLEVGNNEIFLLFQSAYSGAPATMLGVDEQKEFELRAVGLGGQRQIIYHQEKKKQEEADTQMDAIVAHIHEYCEKNKIAKMSPICLPPIENKIPFTLEGFEKSESDICIPLGIYDDPDNQVQKATELNLTMNNTLVAGASRSGKTSLLQLIIRSVCELYTPQDVNIYIIDFASMILKKFEKLKFVAGVITPRDDDMLKTFVKMINEEVEKRKKILAESGYGSYSIYRQSGHRDLPQIILMIDNFGNLKELYEKYVDVFLMLFRDGNSVGITVVTTVTQASRIGYKYIANFGQMLAYHCASSAEYSSLFEKCKMEPDDTPGRFLISIDRTIYEGQTYEAFDAEDDSKRIEIIDEYIESVNERFKDSKIRRIPIMPNVVGRAYFDEIGYQAKAPYEIPVGVDYLTTSLKSIDLMEYDFLGMLGVKEHGLYDMEDYIISTLLERRKEHPVEIRILDRIDRHFEWTKKYEDNVLYTLNPGNAPFFVKDIEQVMAERYNNKLAGKNVEDEHGMMVLFINNQDCYSAIDNNAEASQMFARLTNKYRQMGLCIIMGQLPNTGLSYGAAQCIKNARDALRFFMFCNLDEQRNLDFSMSVTREFSKALTTNEGYYVEGSHITKLRTVKPDQLGDEDENDIIA</sequence>
<proteinExistence type="predicted"/>
<evidence type="ECO:0000256" key="5">
    <source>
        <dbReference type="SAM" id="Coils"/>
    </source>
</evidence>
<keyword evidence="2 4" id="KW-0547">Nucleotide-binding</keyword>
<dbReference type="GeneID" id="89507843"/>
<evidence type="ECO:0000256" key="4">
    <source>
        <dbReference type="PROSITE-ProRule" id="PRU00289"/>
    </source>
</evidence>
<dbReference type="Pfam" id="PF01580">
    <property type="entry name" value="FtsK_SpoIIIE"/>
    <property type="match status" value="2"/>
</dbReference>
<dbReference type="PANTHER" id="PTHR22683:SF1">
    <property type="entry name" value="TYPE VII SECRETION SYSTEM PROTEIN ESSC"/>
    <property type="match status" value="1"/>
</dbReference>
<keyword evidence="5" id="KW-0175">Coiled coil</keyword>
<feature type="transmembrane region" description="Helical" evidence="6">
    <location>
        <begin position="453"/>
        <end position="476"/>
    </location>
</feature>
<dbReference type="InterPro" id="IPR027417">
    <property type="entry name" value="P-loop_NTPase"/>
</dbReference>
<feature type="coiled-coil region" evidence="5">
    <location>
        <begin position="326"/>
        <end position="353"/>
    </location>
</feature>
<feature type="domain" description="FtsK" evidence="7">
    <location>
        <begin position="682"/>
        <end position="876"/>
    </location>
</feature>
<keyword evidence="3 4" id="KW-0067">ATP-binding</keyword>
<dbReference type="InterPro" id="IPR023839">
    <property type="entry name" value="Firmicutes_EssC_C"/>
</dbReference>
<reference evidence="9" key="1">
    <citation type="submission" date="2016-11" db="EMBL/GenBank/DDBJ databases">
        <authorList>
            <person name="Varghese N."/>
            <person name="Submissions S."/>
        </authorList>
    </citation>
    <scope>NUCLEOTIDE SEQUENCE [LARGE SCALE GENOMIC DNA]</scope>
    <source>
        <strain evidence="9">DSM 3071</strain>
    </source>
</reference>
<dbReference type="InterPro" id="IPR050206">
    <property type="entry name" value="FtsK/SpoIIIE/SftA"/>
</dbReference>
<dbReference type="RefSeq" id="WP_073389320.1">
    <property type="nucleotide sequence ID" value="NZ_FQXK01000033.1"/>
</dbReference>
<evidence type="ECO:0000313" key="9">
    <source>
        <dbReference type="Proteomes" id="UP000184278"/>
    </source>
</evidence>